<sequence>MELNWSTFLLEIINFLVLLWILKHFLYKPVLNIIAKRQEGVDKVLDDAQTLRSEAETMQQQYEARLDHWEQERQQARDTLKRELEAVRNKKLEELKSTLALEREKIRVADTQRLGDQQRKVEATAMAHGAQFAGRLLKQAAGPEVEAHLVNLVIAELGQLTTDQLKALHSHNGASPSQVIVQSAYPLPQEQRQLLQQVINQNGWQAELVFKEEPELLAGLHIAMGAWILAANLRDELRGFAELTALSDKNSLERE</sequence>
<dbReference type="GO" id="GO:0045259">
    <property type="term" value="C:proton-transporting ATP synthase complex"/>
    <property type="evidence" value="ECO:0007669"/>
    <property type="project" value="UniProtKB-KW"/>
</dbReference>
<dbReference type="Proteomes" id="UP001178354">
    <property type="component" value="Unassembled WGS sequence"/>
</dbReference>
<evidence type="ECO:0000256" key="12">
    <source>
        <dbReference type="ARBA" id="ARBA00037847"/>
    </source>
</evidence>
<evidence type="ECO:0000256" key="10">
    <source>
        <dbReference type="ARBA" id="ARBA00025198"/>
    </source>
</evidence>
<evidence type="ECO:0000256" key="11">
    <source>
        <dbReference type="ARBA" id="ARBA00025614"/>
    </source>
</evidence>
<keyword evidence="7 13" id="KW-0406">Ion transport</keyword>
<proteinExistence type="inferred from homology"/>
<evidence type="ECO:0000256" key="4">
    <source>
        <dbReference type="ARBA" id="ARBA00022692"/>
    </source>
</evidence>
<comment type="function">
    <text evidence="11">Component of the F(0) channel, it forms part of the peripheral stalk, linking F(1) to F(0). The b'-subunit is a diverged and duplicated form of b found in plants and photosynthetic bacteria.</text>
</comment>
<dbReference type="Pfam" id="PF00430">
    <property type="entry name" value="ATP-synt_B"/>
    <property type="match status" value="1"/>
</dbReference>
<reference evidence="15" key="2">
    <citation type="submission" date="2023-08" db="EMBL/GenBank/DDBJ databases">
        <authorList>
            <person name="Luo J."/>
        </authorList>
    </citation>
    <scope>NUCLEOTIDE SEQUENCE</scope>
    <source>
        <strain evidence="15">DSM 25064</strain>
    </source>
</reference>
<evidence type="ECO:0000313" key="15">
    <source>
        <dbReference type="EMBL" id="MDP1519887.1"/>
    </source>
</evidence>
<dbReference type="InterPro" id="IPR000711">
    <property type="entry name" value="ATPase_OSCP/dsu"/>
</dbReference>
<feature type="transmembrane region" description="Helical" evidence="13">
    <location>
        <begin position="6"/>
        <end position="27"/>
    </location>
</feature>
<evidence type="ECO:0000256" key="1">
    <source>
        <dbReference type="ARBA" id="ARBA00005513"/>
    </source>
</evidence>
<evidence type="ECO:0000256" key="13">
    <source>
        <dbReference type="HAMAP-Rule" id="MF_01398"/>
    </source>
</evidence>
<dbReference type="GO" id="GO:0005886">
    <property type="term" value="C:plasma membrane"/>
    <property type="evidence" value="ECO:0007669"/>
    <property type="project" value="UniProtKB-SubCell"/>
</dbReference>
<evidence type="ECO:0000313" key="16">
    <source>
        <dbReference type="Proteomes" id="UP001178354"/>
    </source>
</evidence>
<evidence type="ECO:0000256" key="7">
    <source>
        <dbReference type="ARBA" id="ARBA00023065"/>
    </source>
</evidence>
<evidence type="ECO:0000256" key="5">
    <source>
        <dbReference type="ARBA" id="ARBA00022781"/>
    </source>
</evidence>
<dbReference type="GO" id="GO:0012505">
    <property type="term" value="C:endomembrane system"/>
    <property type="evidence" value="ECO:0007669"/>
    <property type="project" value="UniProtKB-SubCell"/>
</dbReference>
<comment type="subunit">
    <text evidence="13">F-type ATPases have 2 components, F(1) - the catalytic core - and F(0) - the membrane proton channel. F(1) has five subunits: alpha(3), beta(3), gamma(1), delta(1), epsilon(1). F(0) has three main subunits: a(1), b(2) and c(10-14). The alpha and beta chains form an alternating ring which encloses part of the gamma chain. F(1) is attached to F(0) by a central stalk formed by the gamma and epsilon chains, while a peripheral stalk is formed by the delta and b chains.</text>
</comment>
<dbReference type="GO" id="GO:0046933">
    <property type="term" value="F:proton-transporting ATP synthase activity, rotational mechanism"/>
    <property type="evidence" value="ECO:0007669"/>
    <property type="project" value="UniProtKB-UniRule"/>
</dbReference>
<comment type="function">
    <text evidence="10 13">F(1)F(0) ATP synthase produces ATP from ADP in the presence of a proton or sodium gradient. F-type ATPases consist of two structural domains, F(1) containing the extramembraneous catalytic core and F(0) containing the membrane proton channel, linked together by a central stalk and a peripheral stalk. During catalysis, ATP synthesis in the catalytic domain of F(1) is coupled via a rotary mechanism of the central stalk subunits to proton translocation.</text>
</comment>
<comment type="subcellular location">
    <subcellularLocation>
        <location evidence="13">Cell membrane</location>
        <topology evidence="13">Single-pass membrane protein</topology>
    </subcellularLocation>
    <subcellularLocation>
        <location evidence="12">Endomembrane system</location>
        <topology evidence="12">Single-pass membrane protein</topology>
    </subcellularLocation>
</comment>
<evidence type="ECO:0000256" key="2">
    <source>
        <dbReference type="ARBA" id="ARBA00022448"/>
    </source>
</evidence>
<dbReference type="InterPro" id="IPR050059">
    <property type="entry name" value="ATP_synthase_B_chain"/>
</dbReference>
<accession>A0AAW8AZS9</accession>
<keyword evidence="9 13" id="KW-0066">ATP synthesis</keyword>
<keyword evidence="3 13" id="KW-0138">CF(0)</keyword>
<organism evidence="15 16">
    <name type="scientific">Porticoccus litoralis</name>
    <dbReference type="NCBI Taxonomy" id="434086"/>
    <lineage>
        <taxon>Bacteria</taxon>
        <taxon>Pseudomonadati</taxon>
        <taxon>Pseudomonadota</taxon>
        <taxon>Gammaproteobacteria</taxon>
        <taxon>Cellvibrionales</taxon>
        <taxon>Porticoccaceae</taxon>
        <taxon>Porticoccus</taxon>
    </lineage>
</organism>
<keyword evidence="8 13" id="KW-0472">Membrane</keyword>
<dbReference type="InterPro" id="IPR002146">
    <property type="entry name" value="ATP_synth_b/b'su_bac/chlpt"/>
</dbReference>
<keyword evidence="6 13" id="KW-1133">Transmembrane helix</keyword>
<protein>
    <recommendedName>
        <fullName evidence="13">ATP synthase subunit b</fullName>
    </recommendedName>
    <alternativeName>
        <fullName evidence="13">ATP synthase F(0) sector subunit b</fullName>
    </alternativeName>
    <alternativeName>
        <fullName evidence="13">ATPase subunit I</fullName>
    </alternativeName>
    <alternativeName>
        <fullName evidence="13">F-type ATPase subunit b</fullName>
        <shortName evidence="13">F-ATPase subunit b</shortName>
    </alternativeName>
</protein>
<evidence type="ECO:0000256" key="9">
    <source>
        <dbReference type="ARBA" id="ARBA00023310"/>
    </source>
</evidence>
<keyword evidence="4 13" id="KW-0812">Transmembrane</keyword>
<comment type="caution">
    <text evidence="15">The sequence shown here is derived from an EMBL/GenBank/DDBJ whole genome shotgun (WGS) entry which is preliminary data.</text>
</comment>
<dbReference type="PANTHER" id="PTHR33445:SF2">
    <property type="entry name" value="ATP SYNTHASE SUBUNIT B', CHLOROPLASTIC"/>
    <property type="match status" value="1"/>
</dbReference>
<comment type="similarity">
    <text evidence="1 13">Belongs to the ATPase B chain family.</text>
</comment>
<keyword evidence="14" id="KW-0175">Coiled coil</keyword>
<name>A0AAW8AZS9_9GAMM</name>
<feature type="coiled-coil region" evidence="14">
    <location>
        <begin position="41"/>
        <end position="112"/>
    </location>
</feature>
<evidence type="ECO:0000256" key="6">
    <source>
        <dbReference type="ARBA" id="ARBA00022989"/>
    </source>
</evidence>
<keyword evidence="2 13" id="KW-0813">Transport</keyword>
<evidence type="ECO:0000256" key="3">
    <source>
        <dbReference type="ARBA" id="ARBA00022547"/>
    </source>
</evidence>
<dbReference type="RefSeq" id="WP_305169398.1">
    <property type="nucleotide sequence ID" value="NZ_JAUUUU010000001.1"/>
</dbReference>
<dbReference type="Pfam" id="PF00213">
    <property type="entry name" value="OSCP"/>
    <property type="match status" value="1"/>
</dbReference>
<dbReference type="AlphaFoldDB" id="A0AAW8AZS9"/>
<reference evidence="15" key="1">
    <citation type="journal article" date="2010" name="Int. J. Syst. Evol. Microbiol.">
        <title>Porticoccus litoralis gen. nov., sp. nov., a gammaproteobacterium isolated from the Yellow Sea.</title>
        <authorList>
            <person name="Oh H.M."/>
            <person name="Kim H."/>
            <person name="Kim K.M."/>
            <person name="Min G.S."/>
            <person name="Cho J.C."/>
        </authorList>
    </citation>
    <scope>NUCLEOTIDE SEQUENCE</scope>
    <source>
        <strain evidence="15">DSM 25064</strain>
    </source>
</reference>
<evidence type="ECO:0000256" key="8">
    <source>
        <dbReference type="ARBA" id="ARBA00023136"/>
    </source>
</evidence>
<keyword evidence="13" id="KW-1003">Cell membrane</keyword>
<keyword evidence="5 13" id="KW-0375">Hydrogen ion transport</keyword>
<dbReference type="CDD" id="cd06503">
    <property type="entry name" value="ATP-synt_Fo_b"/>
    <property type="match status" value="1"/>
</dbReference>
<dbReference type="GO" id="GO:0046961">
    <property type="term" value="F:proton-transporting ATPase activity, rotational mechanism"/>
    <property type="evidence" value="ECO:0007669"/>
    <property type="project" value="TreeGrafter"/>
</dbReference>
<dbReference type="PANTHER" id="PTHR33445">
    <property type="entry name" value="ATP SYNTHASE SUBUNIT B', CHLOROPLASTIC"/>
    <property type="match status" value="1"/>
</dbReference>
<dbReference type="EMBL" id="JAUUUU010000001">
    <property type="protein sequence ID" value="MDP1519887.1"/>
    <property type="molecule type" value="Genomic_DNA"/>
</dbReference>
<dbReference type="HAMAP" id="MF_01398">
    <property type="entry name" value="ATP_synth_b_bprime"/>
    <property type="match status" value="1"/>
</dbReference>
<evidence type="ECO:0000256" key="14">
    <source>
        <dbReference type="SAM" id="Coils"/>
    </source>
</evidence>
<gene>
    <name evidence="13" type="primary">atpF</name>
    <name evidence="15" type="ORF">Q8A57_02795</name>
</gene>
<keyword evidence="16" id="KW-1185">Reference proteome</keyword>